<protein>
    <submittedName>
        <fullName evidence="2">Uncharacterized protein</fullName>
    </submittedName>
</protein>
<dbReference type="EMBL" id="LXQA010175833">
    <property type="protein sequence ID" value="MCI29926.1"/>
    <property type="molecule type" value="Genomic_DNA"/>
</dbReference>
<feature type="region of interest" description="Disordered" evidence="1">
    <location>
        <begin position="1"/>
        <end position="21"/>
    </location>
</feature>
<proteinExistence type="predicted"/>
<feature type="non-terminal residue" evidence="2">
    <location>
        <position position="21"/>
    </location>
</feature>
<evidence type="ECO:0000313" key="2">
    <source>
        <dbReference type="EMBL" id="MCI29926.1"/>
    </source>
</evidence>
<keyword evidence="3" id="KW-1185">Reference proteome</keyword>
<organism evidence="2 3">
    <name type="scientific">Trifolium medium</name>
    <dbReference type="NCBI Taxonomy" id="97028"/>
    <lineage>
        <taxon>Eukaryota</taxon>
        <taxon>Viridiplantae</taxon>
        <taxon>Streptophyta</taxon>
        <taxon>Embryophyta</taxon>
        <taxon>Tracheophyta</taxon>
        <taxon>Spermatophyta</taxon>
        <taxon>Magnoliopsida</taxon>
        <taxon>eudicotyledons</taxon>
        <taxon>Gunneridae</taxon>
        <taxon>Pentapetalae</taxon>
        <taxon>rosids</taxon>
        <taxon>fabids</taxon>
        <taxon>Fabales</taxon>
        <taxon>Fabaceae</taxon>
        <taxon>Papilionoideae</taxon>
        <taxon>50 kb inversion clade</taxon>
        <taxon>NPAAA clade</taxon>
        <taxon>Hologalegina</taxon>
        <taxon>IRL clade</taxon>
        <taxon>Trifolieae</taxon>
        <taxon>Trifolium</taxon>
    </lineage>
</organism>
<dbReference type="AlphaFoldDB" id="A0A392R266"/>
<comment type="caution">
    <text evidence="2">The sequence shown here is derived from an EMBL/GenBank/DDBJ whole genome shotgun (WGS) entry which is preliminary data.</text>
</comment>
<name>A0A392R266_9FABA</name>
<accession>A0A392R266</accession>
<dbReference type="Proteomes" id="UP000265520">
    <property type="component" value="Unassembled WGS sequence"/>
</dbReference>
<sequence>MDNGMSPSFTTFAVRKTITSQ</sequence>
<evidence type="ECO:0000313" key="3">
    <source>
        <dbReference type="Proteomes" id="UP000265520"/>
    </source>
</evidence>
<reference evidence="2 3" key="1">
    <citation type="journal article" date="2018" name="Front. Plant Sci.">
        <title>Red Clover (Trifolium pratense) and Zigzag Clover (T. medium) - A Picture of Genomic Similarities and Differences.</title>
        <authorList>
            <person name="Dluhosova J."/>
            <person name="Istvanek J."/>
            <person name="Nedelnik J."/>
            <person name="Repkova J."/>
        </authorList>
    </citation>
    <scope>NUCLEOTIDE SEQUENCE [LARGE SCALE GENOMIC DNA]</scope>
    <source>
        <strain evidence="3">cv. 10/8</strain>
        <tissue evidence="2">Leaf</tissue>
    </source>
</reference>
<evidence type="ECO:0000256" key="1">
    <source>
        <dbReference type="SAM" id="MobiDB-lite"/>
    </source>
</evidence>